<accession>A0A015WXF8</accession>
<dbReference type="InterPro" id="IPR009061">
    <property type="entry name" value="DNA-bd_dom_put_sf"/>
</dbReference>
<sequence length="104" mass="11936">MTDILAIIQNGNGNIKLEVTGEDLLLFSNQLISRAKHELSTAIAEARKEKYLTKEEVKKMCGVCDTTLWHWSKKNYLKPVKVGNKVRYRQSDIQRILGEHNPLI</sequence>
<name>A0A015WXF8_BACFG</name>
<dbReference type="GeneID" id="93069074"/>
<feature type="domain" description="Helix-turn-helix" evidence="1">
    <location>
        <begin position="51"/>
        <end position="97"/>
    </location>
</feature>
<gene>
    <name evidence="2" type="ORF">M136_4305</name>
</gene>
<dbReference type="PATRIC" id="fig|1339327.3.peg.4802"/>
<evidence type="ECO:0000313" key="2">
    <source>
        <dbReference type="EMBL" id="EXZ26590.1"/>
    </source>
</evidence>
<organism evidence="2 3">
    <name type="scientific">Bacteroides fragilis str. S36L11</name>
    <dbReference type="NCBI Taxonomy" id="1339327"/>
    <lineage>
        <taxon>Bacteria</taxon>
        <taxon>Pseudomonadati</taxon>
        <taxon>Bacteroidota</taxon>
        <taxon>Bacteroidia</taxon>
        <taxon>Bacteroidales</taxon>
        <taxon>Bacteroidaceae</taxon>
        <taxon>Bacteroides</taxon>
    </lineage>
</organism>
<dbReference type="InterPro" id="IPR041657">
    <property type="entry name" value="HTH_17"/>
</dbReference>
<evidence type="ECO:0000259" key="1">
    <source>
        <dbReference type="Pfam" id="PF12728"/>
    </source>
</evidence>
<dbReference type="AlphaFoldDB" id="A0A015WXF8"/>
<protein>
    <submittedName>
        <fullName evidence="2">MerR HTH regulatory family protein</fullName>
    </submittedName>
</protein>
<dbReference type="SUPFAM" id="SSF46955">
    <property type="entry name" value="Putative DNA-binding domain"/>
    <property type="match status" value="1"/>
</dbReference>
<proteinExistence type="predicted"/>
<dbReference type="RefSeq" id="WP_004291341.1">
    <property type="nucleotide sequence ID" value="NZ_JGDJ01000282.1"/>
</dbReference>
<dbReference type="Proteomes" id="UP000022082">
    <property type="component" value="Unassembled WGS sequence"/>
</dbReference>
<reference evidence="2 3" key="1">
    <citation type="submission" date="2014-02" db="EMBL/GenBank/DDBJ databases">
        <authorList>
            <person name="Sears C."/>
            <person name="Carroll K."/>
            <person name="Sack B.R."/>
            <person name="Qadri F."/>
            <person name="Myers L.L."/>
            <person name="Chung G.-T."/>
            <person name="Escheverria P."/>
            <person name="Fraser C.M."/>
            <person name="Sadzewicz L."/>
            <person name="Shefchek K.A."/>
            <person name="Tallon L."/>
            <person name="Das S.P."/>
            <person name="Daugherty S."/>
            <person name="Mongodin E.F."/>
        </authorList>
    </citation>
    <scope>NUCLEOTIDE SEQUENCE [LARGE SCALE GENOMIC DNA]</scope>
    <source>
        <strain evidence="2 3">S36L11</strain>
    </source>
</reference>
<dbReference type="Gene3D" id="1.10.1660.10">
    <property type="match status" value="1"/>
</dbReference>
<dbReference type="EMBL" id="JGDJ01000282">
    <property type="protein sequence ID" value="EXZ26590.1"/>
    <property type="molecule type" value="Genomic_DNA"/>
</dbReference>
<comment type="caution">
    <text evidence="2">The sequence shown here is derived from an EMBL/GenBank/DDBJ whole genome shotgun (WGS) entry which is preliminary data.</text>
</comment>
<evidence type="ECO:0000313" key="3">
    <source>
        <dbReference type="Proteomes" id="UP000022082"/>
    </source>
</evidence>
<dbReference type="Pfam" id="PF12728">
    <property type="entry name" value="HTH_17"/>
    <property type="match status" value="1"/>
</dbReference>